<dbReference type="EMBL" id="JAYMYQ010000005">
    <property type="protein sequence ID" value="KAK7329106.1"/>
    <property type="molecule type" value="Genomic_DNA"/>
</dbReference>
<reference evidence="1 2" key="1">
    <citation type="submission" date="2024-01" db="EMBL/GenBank/DDBJ databases">
        <title>The genomes of 5 underutilized Papilionoideae crops provide insights into root nodulation and disease resistanc.</title>
        <authorList>
            <person name="Jiang F."/>
        </authorList>
    </citation>
    <scope>NUCLEOTIDE SEQUENCE [LARGE SCALE GENOMIC DNA]</scope>
    <source>
        <strain evidence="1">LVBAO_FW01</strain>
        <tissue evidence="1">Leaves</tissue>
    </source>
</reference>
<accession>A0AAN9QBC4</accession>
<gene>
    <name evidence="1" type="ORF">VNO77_23252</name>
</gene>
<dbReference type="AlphaFoldDB" id="A0AAN9QBC4"/>
<evidence type="ECO:0000313" key="2">
    <source>
        <dbReference type="Proteomes" id="UP001367508"/>
    </source>
</evidence>
<dbReference type="Proteomes" id="UP001367508">
    <property type="component" value="Unassembled WGS sequence"/>
</dbReference>
<proteinExistence type="predicted"/>
<keyword evidence="2" id="KW-1185">Reference proteome</keyword>
<evidence type="ECO:0000313" key="1">
    <source>
        <dbReference type="EMBL" id="KAK7329106.1"/>
    </source>
</evidence>
<organism evidence="1 2">
    <name type="scientific">Canavalia gladiata</name>
    <name type="common">Sword bean</name>
    <name type="synonym">Dolichos gladiatus</name>
    <dbReference type="NCBI Taxonomy" id="3824"/>
    <lineage>
        <taxon>Eukaryota</taxon>
        <taxon>Viridiplantae</taxon>
        <taxon>Streptophyta</taxon>
        <taxon>Embryophyta</taxon>
        <taxon>Tracheophyta</taxon>
        <taxon>Spermatophyta</taxon>
        <taxon>Magnoliopsida</taxon>
        <taxon>eudicotyledons</taxon>
        <taxon>Gunneridae</taxon>
        <taxon>Pentapetalae</taxon>
        <taxon>rosids</taxon>
        <taxon>fabids</taxon>
        <taxon>Fabales</taxon>
        <taxon>Fabaceae</taxon>
        <taxon>Papilionoideae</taxon>
        <taxon>50 kb inversion clade</taxon>
        <taxon>NPAAA clade</taxon>
        <taxon>indigoferoid/millettioid clade</taxon>
        <taxon>Phaseoleae</taxon>
        <taxon>Canavalia</taxon>
    </lineage>
</organism>
<protein>
    <submittedName>
        <fullName evidence="1">Uncharacterized protein</fullName>
    </submittedName>
</protein>
<comment type="caution">
    <text evidence="1">The sequence shown here is derived from an EMBL/GenBank/DDBJ whole genome shotgun (WGS) entry which is preliminary data.</text>
</comment>
<sequence length="102" mass="11485">MGISPRTSLELENNHEGKVKYTMVGGKIERKEGTGFLLEGFPGYWTERRISELPATGERFFLCKFRDSRIISVALSLQSPSSLQQRSIPVASASLRKKFFTS</sequence>
<name>A0AAN9QBC4_CANGL</name>